<organism evidence="1 2">
    <name type="scientific">Halalkalicoccus paucihalophilus</name>
    <dbReference type="NCBI Taxonomy" id="1008153"/>
    <lineage>
        <taxon>Archaea</taxon>
        <taxon>Methanobacteriati</taxon>
        <taxon>Methanobacteriota</taxon>
        <taxon>Stenosarchaea group</taxon>
        <taxon>Halobacteria</taxon>
        <taxon>Halobacteriales</taxon>
        <taxon>Halococcaceae</taxon>
        <taxon>Halalkalicoccus</taxon>
    </lineage>
</organism>
<name>A0A151ABT7_9EURY</name>
<dbReference type="PATRIC" id="fig|1008153.3.peg.2978"/>
<dbReference type="AlphaFoldDB" id="A0A151ABT7"/>
<dbReference type="OrthoDB" id="267719at2157"/>
<keyword evidence="2" id="KW-1185">Reference proteome</keyword>
<proteinExistence type="predicted"/>
<gene>
    <name evidence="1" type="ORF">HAPAU_29000</name>
</gene>
<dbReference type="RefSeq" id="WP_066383881.1">
    <property type="nucleotide sequence ID" value="NZ_LTAZ01000008.1"/>
</dbReference>
<evidence type="ECO:0000313" key="1">
    <source>
        <dbReference type="EMBL" id="KYH25079.1"/>
    </source>
</evidence>
<comment type="caution">
    <text evidence="1">The sequence shown here is derived from an EMBL/GenBank/DDBJ whole genome shotgun (WGS) entry which is preliminary data.</text>
</comment>
<accession>A0A151ABT7</accession>
<evidence type="ECO:0000313" key="2">
    <source>
        <dbReference type="Proteomes" id="UP000075321"/>
    </source>
</evidence>
<sequence>MGDPIQTLGDVDPQDRVRVTLLNGEQLDGTAQPVEFDPDRRVRIELRSGDVDHAIRYDVRAEYRDGDWETPVARRYDVEHEEGDWVTMGDVREATVLERSSDREDRSGERL</sequence>
<reference evidence="1 2" key="1">
    <citation type="submission" date="2016-02" db="EMBL/GenBank/DDBJ databases">
        <title>Genome sequence of Halalkalicoccus paucihalophilus DSM 24557.</title>
        <authorList>
            <person name="Poehlein A."/>
            <person name="Daniel R."/>
        </authorList>
    </citation>
    <scope>NUCLEOTIDE SEQUENCE [LARGE SCALE GENOMIC DNA]</scope>
    <source>
        <strain evidence="1 2">DSM 24557</strain>
    </source>
</reference>
<dbReference type="Proteomes" id="UP000075321">
    <property type="component" value="Unassembled WGS sequence"/>
</dbReference>
<dbReference type="EMBL" id="LTAZ01000008">
    <property type="protein sequence ID" value="KYH25079.1"/>
    <property type="molecule type" value="Genomic_DNA"/>
</dbReference>
<protein>
    <submittedName>
        <fullName evidence="1">Uncharacterized protein</fullName>
    </submittedName>
</protein>